<protein>
    <recommendedName>
        <fullName evidence="3">P94</fullName>
    </recommendedName>
</protein>
<organism evidence="1 2">
    <name type="scientific">Henosepilachna vigintioctopunctata</name>
    <dbReference type="NCBI Taxonomy" id="420089"/>
    <lineage>
        <taxon>Eukaryota</taxon>
        <taxon>Metazoa</taxon>
        <taxon>Ecdysozoa</taxon>
        <taxon>Arthropoda</taxon>
        <taxon>Hexapoda</taxon>
        <taxon>Insecta</taxon>
        <taxon>Pterygota</taxon>
        <taxon>Neoptera</taxon>
        <taxon>Endopterygota</taxon>
        <taxon>Coleoptera</taxon>
        <taxon>Polyphaga</taxon>
        <taxon>Cucujiformia</taxon>
        <taxon>Coccinelloidea</taxon>
        <taxon>Coccinellidae</taxon>
        <taxon>Epilachninae</taxon>
        <taxon>Epilachnini</taxon>
        <taxon>Henosepilachna</taxon>
    </lineage>
</organism>
<sequence>MYYERVVFHAFNEYPSRVDLSVAASFFKNHCMVYCNNELHDSVDIASDFDYDKINIDNFDSELKNLKSYIKLKFLQSSKHDARALAEIEKLKKLRGRLFYELSLKPDHMRPTVELETKDRYVFINEFKRSDWYKNLDTTMQDSKVDVEKSITTMINYIISERKSYAFDALKFNTQFAKPVEEEPIVDVNFTTEQEIQFPDIILDDEKGIPVIILTKFDLLEKIIFHGNYSENVQPASFNKFKSTMECPLFLVKDKDISESIGYFYTYNVYKQLLANGTRTEPRTRGPFEGGLVLTDTNQFDQYNDYILSATYFNSKKIKFNVGLFYYVLWKNCENKEWMDRNVVEEFKKYTMRRISETVCKIGLSCLPLDPQHNTSLLSALWYCVDLSSCIFKADPQNFHYERLRMYYSVSHYMVEILKNFDYDLDMKSIDQRRELLSEVMTLKRIPNHREKVYYLLAKIFKTVDGFLVSEIEKPFNIHRLNYLKLNHKTMLPDVNKEEVHLNDFIHLLHFEDHGRASKIEICQKTFRPFFTIDSNKSFYTELLENTKKVVINDDDKDKVTVSLESTDSLQFVKLLSRFNLYINCVKYLKKYPTLPEYVEYVSRKKKYLDDLVTIFPTTVHSVIKDAYDHYQEIVNKVTVEQFHEVCNSYRSRTERVKAEGRVTFNSDDEINEFISREELKVNLNKKK</sequence>
<dbReference type="AlphaFoldDB" id="A0AAW1UZE9"/>
<dbReference type="EMBL" id="JARQZJ010000121">
    <property type="protein sequence ID" value="KAK9887815.1"/>
    <property type="molecule type" value="Genomic_DNA"/>
</dbReference>
<proteinExistence type="predicted"/>
<evidence type="ECO:0000313" key="2">
    <source>
        <dbReference type="Proteomes" id="UP001431783"/>
    </source>
</evidence>
<accession>A0AAW1UZE9</accession>
<dbReference type="Proteomes" id="UP001431783">
    <property type="component" value="Unassembled WGS sequence"/>
</dbReference>
<evidence type="ECO:0000313" key="1">
    <source>
        <dbReference type="EMBL" id="KAK9887815.1"/>
    </source>
</evidence>
<name>A0AAW1UZE9_9CUCU</name>
<keyword evidence="2" id="KW-1185">Reference proteome</keyword>
<evidence type="ECO:0008006" key="3">
    <source>
        <dbReference type="Google" id="ProtNLM"/>
    </source>
</evidence>
<comment type="caution">
    <text evidence="1">The sequence shown here is derived from an EMBL/GenBank/DDBJ whole genome shotgun (WGS) entry which is preliminary data.</text>
</comment>
<reference evidence="1 2" key="1">
    <citation type="submission" date="2023-03" db="EMBL/GenBank/DDBJ databases">
        <title>Genome insight into feeding habits of ladybird beetles.</title>
        <authorList>
            <person name="Li H.-S."/>
            <person name="Huang Y.-H."/>
            <person name="Pang H."/>
        </authorList>
    </citation>
    <scope>NUCLEOTIDE SEQUENCE [LARGE SCALE GENOMIC DNA]</scope>
    <source>
        <strain evidence="1">SYSU_2023b</strain>
        <tissue evidence="1">Whole body</tissue>
    </source>
</reference>
<gene>
    <name evidence="1" type="ORF">WA026_000130</name>
</gene>